<proteinExistence type="predicted"/>
<evidence type="ECO:0000313" key="1">
    <source>
        <dbReference type="EMBL" id="WAJ71337.1"/>
    </source>
</evidence>
<accession>A0ABY7ARE3</accession>
<dbReference type="InterPro" id="IPR029062">
    <property type="entry name" value="Class_I_gatase-like"/>
</dbReference>
<protein>
    <submittedName>
        <fullName evidence="1">Gamma-glutamyl-gamma-aminobutyrate hydrolase family protein</fullName>
    </submittedName>
</protein>
<dbReference type="InterPro" id="IPR044668">
    <property type="entry name" value="PuuD-like"/>
</dbReference>
<dbReference type="PANTHER" id="PTHR43235">
    <property type="entry name" value="GLUTAMINE AMIDOTRANSFERASE PB2B2.05-RELATED"/>
    <property type="match status" value="1"/>
</dbReference>
<name>A0ABY7ARE3_9ALTE</name>
<evidence type="ECO:0000313" key="2">
    <source>
        <dbReference type="Proteomes" id="UP001163726"/>
    </source>
</evidence>
<organism evidence="1 2">
    <name type="scientific">Catenovulum adriaticum</name>
    <dbReference type="NCBI Taxonomy" id="2984846"/>
    <lineage>
        <taxon>Bacteria</taxon>
        <taxon>Pseudomonadati</taxon>
        <taxon>Pseudomonadota</taxon>
        <taxon>Gammaproteobacteria</taxon>
        <taxon>Alteromonadales</taxon>
        <taxon>Alteromonadaceae</taxon>
        <taxon>Catenovulum</taxon>
    </lineage>
</organism>
<sequence length="240" mass="26668">MAQNTRSTLSKPIIGVTGNNKSFSPSWICIRLAIFLAGGKAKRISTDHLVNSAQLQGLVISGGDDIHPELYGEPIDPNLYYDTARDKLEISYIEYAFANNIPMLGICRGYQLINVVAGGSLYADISKMRKKTSNKNQLLPVKTVDIQADSLLFTCLGNKNHCKVNSLHHQAIKQLGANLKAVATDKDGFIQAIESNQSLAKLNHQNVSQVMGVQWHPEYLWYLKSQRGLFKRLVNQAKQK</sequence>
<dbReference type="PROSITE" id="PS51273">
    <property type="entry name" value="GATASE_TYPE_1"/>
    <property type="match status" value="1"/>
</dbReference>
<dbReference type="CDD" id="cd01745">
    <property type="entry name" value="GATase1_2"/>
    <property type="match status" value="1"/>
</dbReference>
<dbReference type="EMBL" id="CP109965">
    <property type="protein sequence ID" value="WAJ71337.1"/>
    <property type="molecule type" value="Genomic_DNA"/>
</dbReference>
<keyword evidence="2" id="KW-1185">Reference proteome</keyword>
<dbReference type="RefSeq" id="WP_268075813.1">
    <property type="nucleotide sequence ID" value="NZ_CP109965.1"/>
</dbReference>
<reference evidence="1" key="1">
    <citation type="submission" date="2022-10" db="EMBL/GenBank/DDBJ databases">
        <title>Catenovulum adriacola sp. nov. isolated in the Harbour of Susak.</title>
        <authorList>
            <person name="Schoch T."/>
            <person name="Reich S.J."/>
            <person name="Stoeferle S."/>
            <person name="Flaiz M."/>
            <person name="Kazda M."/>
            <person name="Riedel C.U."/>
            <person name="Duerre P."/>
        </authorList>
    </citation>
    <scope>NUCLEOTIDE SEQUENCE</scope>
    <source>
        <strain evidence="1">TS8</strain>
    </source>
</reference>
<dbReference type="SUPFAM" id="SSF52317">
    <property type="entry name" value="Class I glutamine amidotransferase-like"/>
    <property type="match status" value="1"/>
</dbReference>
<dbReference type="InterPro" id="IPR011697">
    <property type="entry name" value="Peptidase_C26"/>
</dbReference>
<gene>
    <name evidence="1" type="ORF">OLW01_05945</name>
</gene>
<keyword evidence="1" id="KW-0378">Hydrolase</keyword>
<dbReference type="GO" id="GO:0016787">
    <property type="term" value="F:hydrolase activity"/>
    <property type="evidence" value="ECO:0007669"/>
    <property type="project" value="UniProtKB-KW"/>
</dbReference>
<dbReference type="Gene3D" id="3.40.50.880">
    <property type="match status" value="1"/>
</dbReference>
<dbReference type="Pfam" id="PF07722">
    <property type="entry name" value="Peptidase_C26"/>
    <property type="match status" value="1"/>
</dbReference>
<dbReference type="PANTHER" id="PTHR43235:SF1">
    <property type="entry name" value="GLUTAMINE AMIDOTRANSFERASE PB2B2.05-RELATED"/>
    <property type="match status" value="1"/>
</dbReference>
<dbReference type="Proteomes" id="UP001163726">
    <property type="component" value="Chromosome"/>
</dbReference>